<keyword evidence="12" id="KW-1185">Reference proteome</keyword>
<keyword evidence="3" id="KW-0597">Phosphoprotein</keyword>
<comment type="catalytic activity">
    <reaction evidence="1">
        <text>ATP + protein L-histidine = ADP + protein N-phospho-L-histidine.</text>
        <dbReference type="EC" id="2.7.13.3"/>
    </reaction>
</comment>
<dbReference type="RefSeq" id="WP_151691680.1">
    <property type="nucleotide sequence ID" value="NZ_BMGX01000002.1"/>
</dbReference>
<evidence type="ECO:0000256" key="9">
    <source>
        <dbReference type="SAM" id="Phobius"/>
    </source>
</evidence>
<dbReference type="SMART" id="SM00387">
    <property type="entry name" value="HATPase_c"/>
    <property type="match status" value="1"/>
</dbReference>
<evidence type="ECO:0000313" key="11">
    <source>
        <dbReference type="EMBL" id="KAB2817109.1"/>
    </source>
</evidence>
<evidence type="ECO:0000259" key="10">
    <source>
        <dbReference type="PROSITE" id="PS50109"/>
    </source>
</evidence>
<dbReference type="EMBL" id="WBVQ01000001">
    <property type="protein sequence ID" value="KAB2817109.1"/>
    <property type="molecule type" value="Genomic_DNA"/>
</dbReference>
<dbReference type="SUPFAM" id="SSF48452">
    <property type="entry name" value="TPR-like"/>
    <property type="match status" value="2"/>
</dbReference>
<protein>
    <recommendedName>
        <fullName evidence="2">histidine kinase</fullName>
        <ecNumber evidence="2">2.7.13.3</ecNumber>
    </recommendedName>
</protein>
<dbReference type="InterPro" id="IPR005467">
    <property type="entry name" value="His_kinase_dom"/>
</dbReference>
<dbReference type="SMART" id="SM00028">
    <property type="entry name" value="TPR"/>
    <property type="match status" value="5"/>
</dbReference>
<dbReference type="GO" id="GO:0046983">
    <property type="term" value="F:protein dimerization activity"/>
    <property type="evidence" value="ECO:0007669"/>
    <property type="project" value="InterPro"/>
</dbReference>
<sequence length="605" mass="69567">MRFYITALFISWGLLTFAYPSNYQSSIDSLSSLIYSHTGTNDKLNEYQKTFEAYKLSQFKIAQWAAHGGLELALKSNIKDQAYFSEAVGYSYQKLFVMDSALSYYLKALELYKEMEEPLESARVLDAIARIHRKLQNHEKALWYYSQAFAIHDEMDDDEGRARILNERGAVYENMGETRKALHEYQASLKIQLVRGDSVGIGYSLEFIGYNYLQQDSLELSEEYLLRALEYRENMRDEFALMLNHYALGELYHEKGEYELSDAHLNQCFELSEKLSFADIQQYALDIAISNRKALGDFEQAIALLERKTNLSDSLDQVANQVRVDELSEKYQSVERENQILLQKSEIQKQNYWIYALSVSSFLLLLIGILIYKQQRLRQAKIKQEAELKLAKITIENQNRLQDLRMEISRDLHDNIGTQLTFVISSIDSVKQVLSEDDNMMVETRLERISSFTRDTIRELRDTIWAMNTADITIEDLSNRLVNFVNQAGQSMQGVRFEFNNELDDSSTIHFNSKEGMGVYRIIQEAVNNAMKHAKAKKIEVTLSQQGDELSFTISDDGVGLGDYPKRGNGMQTMKKRSQDLNGKLSVHSSTEGTQVTLILSAITE</sequence>
<dbReference type="AlphaFoldDB" id="A0A6L3ZHJ4"/>
<dbReference type="Pfam" id="PF02518">
    <property type="entry name" value="HATPase_c"/>
    <property type="match status" value="1"/>
</dbReference>
<keyword evidence="7" id="KW-0067">ATP-binding</keyword>
<dbReference type="SUPFAM" id="SSF55874">
    <property type="entry name" value="ATPase domain of HSP90 chaperone/DNA topoisomerase II/histidine kinase"/>
    <property type="match status" value="1"/>
</dbReference>
<keyword evidence="6" id="KW-0418">Kinase</keyword>
<dbReference type="CDD" id="cd16917">
    <property type="entry name" value="HATPase_UhpB-NarQ-NarX-like"/>
    <property type="match status" value="1"/>
</dbReference>
<keyword evidence="5" id="KW-0547">Nucleotide-binding</keyword>
<evidence type="ECO:0000256" key="1">
    <source>
        <dbReference type="ARBA" id="ARBA00000085"/>
    </source>
</evidence>
<organism evidence="11 12">
    <name type="scientific">Phaeocystidibacter marisrubri</name>
    <dbReference type="NCBI Taxonomy" id="1577780"/>
    <lineage>
        <taxon>Bacteria</taxon>
        <taxon>Pseudomonadati</taxon>
        <taxon>Bacteroidota</taxon>
        <taxon>Flavobacteriia</taxon>
        <taxon>Flavobacteriales</taxon>
        <taxon>Phaeocystidibacteraceae</taxon>
        <taxon>Phaeocystidibacter</taxon>
    </lineage>
</organism>
<dbReference type="InterPro" id="IPR003594">
    <property type="entry name" value="HATPase_dom"/>
</dbReference>
<dbReference type="PANTHER" id="PTHR24421:SF10">
    <property type="entry name" value="NITRATE_NITRITE SENSOR PROTEIN NARQ"/>
    <property type="match status" value="1"/>
</dbReference>
<dbReference type="Gene3D" id="1.20.5.1930">
    <property type="match status" value="1"/>
</dbReference>
<dbReference type="OrthoDB" id="977000at2"/>
<evidence type="ECO:0000256" key="2">
    <source>
        <dbReference type="ARBA" id="ARBA00012438"/>
    </source>
</evidence>
<evidence type="ECO:0000256" key="7">
    <source>
        <dbReference type="ARBA" id="ARBA00022840"/>
    </source>
</evidence>
<evidence type="ECO:0000256" key="4">
    <source>
        <dbReference type="ARBA" id="ARBA00022679"/>
    </source>
</evidence>
<reference evidence="11 12" key="1">
    <citation type="submission" date="2019-10" db="EMBL/GenBank/DDBJ databases">
        <title>Genome sequence of Phaeocystidibacter marisrubri JCM30614 (type strain).</title>
        <authorList>
            <person name="Bowman J.P."/>
        </authorList>
    </citation>
    <scope>NUCLEOTIDE SEQUENCE [LARGE SCALE GENOMIC DNA]</scope>
    <source>
        <strain evidence="11 12">JCM 30614</strain>
    </source>
</reference>
<gene>
    <name evidence="11" type="ORF">F8C82_01545</name>
</gene>
<dbReference type="Pfam" id="PF13181">
    <property type="entry name" value="TPR_8"/>
    <property type="match status" value="1"/>
</dbReference>
<dbReference type="GO" id="GO:0005524">
    <property type="term" value="F:ATP binding"/>
    <property type="evidence" value="ECO:0007669"/>
    <property type="project" value="UniProtKB-KW"/>
</dbReference>
<dbReference type="GO" id="GO:0016020">
    <property type="term" value="C:membrane"/>
    <property type="evidence" value="ECO:0007669"/>
    <property type="project" value="InterPro"/>
</dbReference>
<accession>A0A6L3ZHJ4</accession>
<dbReference type="EC" id="2.7.13.3" evidence="2"/>
<name>A0A6L3ZHJ4_9FLAO</name>
<keyword evidence="9" id="KW-0812">Transmembrane</keyword>
<dbReference type="InterPro" id="IPR011712">
    <property type="entry name" value="Sig_transdc_His_kin_sub3_dim/P"/>
</dbReference>
<dbReference type="PANTHER" id="PTHR24421">
    <property type="entry name" value="NITRATE/NITRITE SENSOR PROTEIN NARX-RELATED"/>
    <property type="match status" value="1"/>
</dbReference>
<proteinExistence type="predicted"/>
<evidence type="ECO:0000256" key="6">
    <source>
        <dbReference type="ARBA" id="ARBA00022777"/>
    </source>
</evidence>
<keyword evidence="8" id="KW-0902">Two-component regulatory system</keyword>
<keyword evidence="4" id="KW-0808">Transferase</keyword>
<evidence type="ECO:0000256" key="3">
    <source>
        <dbReference type="ARBA" id="ARBA00022553"/>
    </source>
</evidence>
<dbReference type="InterPro" id="IPR011990">
    <property type="entry name" value="TPR-like_helical_dom_sf"/>
</dbReference>
<dbReference type="InterPro" id="IPR050482">
    <property type="entry name" value="Sensor_HK_TwoCompSys"/>
</dbReference>
<dbReference type="InterPro" id="IPR036890">
    <property type="entry name" value="HATPase_C_sf"/>
</dbReference>
<feature type="transmembrane region" description="Helical" evidence="9">
    <location>
        <begin position="352"/>
        <end position="372"/>
    </location>
</feature>
<dbReference type="Gene3D" id="1.25.40.10">
    <property type="entry name" value="Tetratricopeptide repeat domain"/>
    <property type="match status" value="1"/>
</dbReference>
<evidence type="ECO:0000313" key="12">
    <source>
        <dbReference type="Proteomes" id="UP000484164"/>
    </source>
</evidence>
<feature type="domain" description="Histidine kinase" evidence="10">
    <location>
        <begin position="415"/>
        <end position="604"/>
    </location>
</feature>
<dbReference type="Gene3D" id="3.30.565.10">
    <property type="entry name" value="Histidine kinase-like ATPase, C-terminal domain"/>
    <property type="match status" value="1"/>
</dbReference>
<dbReference type="GO" id="GO:0000155">
    <property type="term" value="F:phosphorelay sensor kinase activity"/>
    <property type="evidence" value="ECO:0007669"/>
    <property type="project" value="InterPro"/>
</dbReference>
<dbReference type="InterPro" id="IPR019734">
    <property type="entry name" value="TPR_rpt"/>
</dbReference>
<dbReference type="PROSITE" id="PS50109">
    <property type="entry name" value="HIS_KIN"/>
    <property type="match status" value="1"/>
</dbReference>
<evidence type="ECO:0000256" key="5">
    <source>
        <dbReference type="ARBA" id="ARBA00022741"/>
    </source>
</evidence>
<comment type="caution">
    <text evidence="11">The sequence shown here is derived from an EMBL/GenBank/DDBJ whole genome shotgun (WGS) entry which is preliminary data.</text>
</comment>
<keyword evidence="9" id="KW-1133">Transmembrane helix</keyword>
<dbReference type="Proteomes" id="UP000484164">
    <property type="component" value="Unassembled WGS sequence"/>
</dbReference>
<keyword evidence="9" id="KW-0472">Membrane</keyword>
<evidence type="ECO:0000256" key="8">
    <source>
        <dbReference type="ARBA" id="ARBA00023012"/>
    </source>
</evidence>
<dbReference type="Pfam" id="PF07730">
    <property type="entry name" value="HisKA_3"/>
    <property type="match status" value="1"/>
</dbReference>